<accession>A0AA39XPA4</accession>
<keyword evidence="3" id="KW-0274">FAD</keyword>
<dbReference type="GO" id="GO:0044550">
    <property type="term" value="P:secondary metabolite biosynthetic process"/>
    <property type="evidence" value="ECO:0007669"/>
    <property type="project" value="TreeGrafter"/>
</dbReference>
<keyword evidence="5" id="KW-1133">Transmembrane helix</keyword>
<dbReference type="SUPFAM" id="SSF54373">
    <property type="entry name" value="FAD-linked reductases, C-terminal domain"/>
    <property type="match status" value="1"/>
</dbReference>
<evidence type="ECO:0000313" key="8">
    <source>
        <dbReference type="Proteomes" id="UP001174934"/>
    </source>
</evidence>
<evidence type="ECO:0000256" key="2">
    <source>
        <dbReference type="ARBA" id="ARBA00022630"/>
    </source>
</evidence>
<keyword evidence="4" id="KW-0560">Oxidoreductase</keyword>
<keyword evidence="5" id="KW-0472">Membrane</keyword>
<evidence type="ECO:0000256" key="1">
    <source>
        <dbReference type="ARBA" id="ARBA00007992"/>
    </source>
</evidence>
<dbReference type="PRINTS" id="PR00420">
    <property type="entry name" value="RNGMNOXGNASE"/>
</dbReference>
<keyword evidence="8" id="KW-1185">Reference proteome</keyword>
<evidence type="ECO:0000313" key="7">
    <source>
        <dbReference type="EMBL" id="KAK0636660.1"/>
    </source>
</evidence>
<evidence type="ECO:0000256" key="4">
    <source>
        <dbReference type="ARBA" id="ARBA00023002"/>
    </source>
</evidence>
<dbReference type="PANTHER" id="PTHR46720">
    <property type="entry name" value="HYDROXYLASE, PUTATIVE (AFU_ORTHOLOGUE AFUA_3G01460)-RELATED"/>
    <property type="match status" value="1"/>
</dbReference>
<dbReference type="PANTHER" id="PTHR46720:SF3">
    <property type="entry name" value="FAD-BINDING DOMAIN-CONTAINING PROTEIN-RELATED"/>
    <property type="match status" value="1"/>
</dbReference>
<dbReference type="GO" id="GO:0071949">
    <property type="term" value="F:FAD binding"/>
    <property type="evidence" value="ECO:0007669"/>
    <property type="project" value="InterPro"/>
</dbReference>
<keyword evidence="2" id="KW-0285">Flavoprotein</keyword>
<evidence type="ECO:0000256" key="3">
    <source>
        <dbReference type="ARBA" id="ARBA00022827"/>
    </source>
</evidence>
<sequence length="452" mass="49722">MKSSRGSTAPFRIAIIGGGIGGLTTALFLHHFCGGNNGITVDIYEQATAFRELGAGIGLGVNAAKLLHTIGIGEAMNAISGTRGGVWFTLRRWDNSGEITTVSANEDGKVRYAAVSRHEFLQLLLDFVKQRNAANLHTNKKCRDLEDLGDMVRVRFEDGTAVEADLVIGCDGIHSAVRRQFIPDGKAVYSGKILYRAVVPVEKLPSPWPLPSHSVLWIGPDKHVVAYTISANQTLNFVGCVTKSEDEIPDLKESWSSTCDIDEMRAEFSDCDELVQKIIDLLPPKPSKWRINDRDPVADWIFLDGKVALLGDAAHPMVPHQSAGAGQAVEDGYILAKALAEYLARRGGEGEGSKLGPWMTLYQGVRLPRAQRVQETSREAGTLFHMQLPSMKGKTYDESLPLLIEGTNNRLKWIWSEDLDVSYDNHKASILDTIEVVARTAPQRPTWRCVCM</sequence>
<protein>
    <recommendedName>
        <fullName evidence="6">FAD-binding domain-containing protein</fullName>
    </recommendedName>
</protein>
<reference evidence="7" key="1">
    <citation type="submission" date="2023-06" db="EMBL/GenBank/DDBJ databases">
        <title>Genome-scale phylogeny and comparative genomics of the fungal order Sordariales.</title>
        <authorList>
            <consortium name="Lawrence Berkeley National Laboratory"/>
            <person name="Hensen N."/>
            <person name="Bonometti L."/>
            <person name="Westerberg I."/>
            <person name="Brannstrom I.O."/>
            <person name="Guillou S."/>
            <person name="Cros-Aarteil S."/>
            <person name="Calhoun S."/>
            <person name="Haridas S."/>
            <person name="Kuo A."/>
            <person name="Mondo S."/>
            <person name="Pangilinan J."/>
            <person name="Riley R."/>
            <person name="LaButti K."/>
            <person name="Andreopoulos B."/>
            <person name="Lipzen A."/>
            <person name="Chen C."/>
            <person name="Yanf M."/>
            <person name="Daum C."/>
            <person name="Ng V."/>
            <person name="Clum A."/>
            <person name="Steindorff A."/>
            <person name="Ohm R."/>
            <person name="Martin F."/>
            <person name="Silar P."/>
            <person name="Natvig D."/>
            <person name="Lalanne C."/>
            <person name="Gautier V."/>
            <person name="Ament-velasquez S.L."/>
            <person name="Kruys A."/>
            <person name="Hutchinson M.I."/>
            <person name="Powell A.J."/>
            <person name="Barry K."/>
            <person name="Miller A.N."/>
            <person name="Grigoriev I.V."/>
            <person name="Debuchy R."/>
            <person name="Gladieux P."/>
            <person name="Thoren M.H."/>
            <person name="Johannesson H."/>
        </authorList>
    </citation>
    <scope>NUCLEOTIDE SEQUENCE</scope>
    <source>
        <strain evidence="7">SMH3391-2</strain>
    </source>
</reference>
<gene>
    <name evidence="7" type="ORF">B0T17DRAFT_484248</name>
</gene>
<dbReference type="InterPro" id="IPR002938">
    <property type="entry name" value="FAD-bd"/>
</dbReference>
<dbReference type="Pfam" id="PF01494">
    <property type="entry name" value="FAD_binding_3"/>
    <property type="match status" value="1"/>
</dbReference>
<name>A0AA39XPA4_9PEZI</name>
<dbReference type="EMBL" id="JAULSR010000001">
    <property type="protein sequence ID" value="KAK0636660.1"/>
    <property type="molecule type" value="Genomic_DNA"/>
</dbReference>
<comment type="similarity">
    <text evidence="1">Belongs to the paxM FAD-dependent monooxygenase family.</text>
</comment>
<organism evidence="7 8">
    <name type="scientific">Bombardia bombarda</name>
    <dbReference type="NCBI Taxonomy" id="252184"/>
    <lineage>
        <taxon>Eukaryota</taxon>
        <taxon>Fungi</taxon>
        <taxon>Dikarya</taxon>
        <taxon>Ascomycota</taxon>
        <taxon>Pezizomycotina</taxon>
        <taxon>Sordariomycetes</taxon>
        <taxon>Sordariomycetidae</taxon>
        <taxon>Sordariales</taxon>
        <taxon>Lasiosphaeriaceae</taxon>
        <taxon>Bombardia</taxon>
    </lineage>
</organism>
<comment type="caution">
    <text evidence="7">The sequence shown here is derived from an EMBL/GenBank/DDBJ whole genome shotgun (WGS) entry which is preliminary data.</text>
</comment>
<dbReference type="Gene3D" id="3.50.50.60">
    <property type="entry name" value="FAD/NAD(P)-binding domain"/>
    <property type="match status" value="1"/>
</dbReference>
<dbReference type="Proteomes" id="UP001174934">
    <property type="component" value="Unassembled WGS sequence"/>
</dbReference>
<evidence type="ECO:0000259" key="6">
    <source>
        <dbReference type="Pfam" id="PF01494"/>
    </source>
</evidence>
<dbReference type="GO" id="GO:0016491">
    <property type="term" value="F:oxidoreductase activity"/>
    <property type="evidence" value="ECO:0007669"/>
    <property type="project" value="UniProtKB-KW"/>
</dbReference>
<evidence type="ECO:0000256" key="5">
    <source>
        <dbReference type="SAM" id="Phobius"/>
    </source>
</evidence>
<dbReference type="SUPFAM" id="SSF51905">
    <property type="entry name" value="FAD/NAD(P)-binding domain"/>
    <property type="match status" value="1"/>
</dbReference>
<feature type="transmembrane region" description="Helical" evidence="5">
    <location>
        <begin position="12"/>
        <end position="32"/>
    </location>
</feature>
<dbReference type="AlphaFoldDB" id="A0AA39XPA4"/>
<dbReference type="InterPro" id="IPR051104">
    <property type="entry name" value="FAD_monoxygenase"/>
</dbReference>
<dbReference type="InterPro" id="IPR036188">
    <property type="entry name" value="FAD/NAD-bd_sf"/>
</dbReference>
<proteinExistence type="inferred from homology"/>
<keyword evidence="5" id="KW-0812">Transmembrane</keyword>
<feature type="domain" description="FAD-binding" evidence="6">
    <location>
        <begin position="13"/>
        <end position="348"/>
    </location>
</feature>